<evidence type="ECO:0000256" key="8">
    <source>
        <dbReference type="SAM" id="Phobius"/>
    </source>
</evidence>
<feature type="transmembrane region" description="Helical" evidence="8">
    <location>
        <begin position="207"/>
        <end position="226"/>
    </location>
</feature>
<name>A0A285CT31_9RHOB</name>
<feature type="transmembrane region" description="Helical" evidence="8">
    <location>
        <begin position="76"/>
        <end position="94"/>
    </location>
</feature>
<feature type="transmembrane region" description="Helical" evidence="8">
    <location>
        <begin position="295"/>
        <end position="315"/>
    </location>
</feature>
<feature type="transmembrane region" description="Helical" evidence="8">
    <location>
        <begin position="257"/>
        <end position="283"/>
    </location>
</feature>
<evidence type="ECO:0000256" key="4">
    <source>
        <dbReference type="ARBA" id="ARBA00022475"/>
    </source>
</evidence>
<dbReference type="CDD" id="cd06550">
    <property type="entry name" value="TM_ABC_iron-siderophores_like"/>
    <property type="match status" value="1"/>
</dbReference>
<evidence type="ECO:0000313" key="9">
    <source>
        <dbReference type="EMBL" id="SNX70123.1"/>
    </source>
</evidence>
<feature type="transmembrane region" description="Helical" evidence="8">
    <location>
        <begin position="130"/>
        <end position="152"/>
    </location>
</feature>
<keyword evidence="7 8" id="KW-0472">Membrane</keyword>
<comment type="similarity">
    <text evidence="2">Belongs to the binding-protein-dependent transport system permease family. FecCD subfamily.</text>
</comment>
<evidence type="ECO:0000256" key="3">
    <source>
        <dbReference type="ARBA" id="ARBA00022448"/>
    </source>
</evidence>
<dbReference type="GO" id="GO:0005886">
    <property type="term" value="C:plasma membrane"/>
    <property type="evidence" value="ECO:0007669"/>
    <property type="project" value="UniProtKB-SubCell"/>
</dbReference>
<keyword evidence="4" id="KW-1003">Cell membrane</keyword>
<keyword evidence="6 8" id="KW-1133">Transmembrane helix</keyword>
<keyword evidence="10" id="KW-1185">Reference proteome</keyword>
<keyword evidence="5 8" id="KW-0812">Transmembrane</keyword>
<dbReference type="AlphaFoldDB" id="A0A285CT31"/>
<sequence>MTVALAMPGHAIRRETAGRLAMLGAAALVLLALAVTDLVTGPSGMPLGKVLAAFAAGPDGADRGAATILWQLRMPQTLTGVLVGASLGVAGLVMQTILANPLASPYTLGFSAAAGFGAALGIMFGGLLPLAVWIVVPASAFAMTLVACCLIYAIARARGASPEVLVLAGIATLFFFQSLQSLLQFLAAPEVLQQIVFWLFGSLLKSSWTSVQAIFLILCIAAPILARDVWNLTALRLGEANAASLGLDIDRLRRRCFALVALLTAGAVSFTGTIGFIGLIAPHVARRMVGEDHRFALPVAAVLGAVLLVAASVIGKLISPGAVIPVGIITAIAGIPMLLAVILKEGGRR</sequence>
<organism evidence="9 10">
    <name type="scientific">Cereibacter ovatus</name>
    <dbReference type="NCBI Taxonomy" id="439529"/>
    <lineage>
        <taxon>Bacteria</taxon>
        <taxon>Pseudomonadati</taxon>
        <taxon>Pseudomonadota</taxon>
        <taxon>Alphaproteobacteria</taxon>
        <taxon>Rhodobacterales</taxon>
        <taxon>Paracoccaceae</taxon>
        <taxon>Cereibacter</taxon>
    </lineage>
</organism>
<feature type="transmembrane region" description="Helical" evidence="8">
    <location>
        <begin position="322"/>
        <end position="343"/>
    </location>
</feature>
<proteinExistence type="inferred from homology"/>
<reference evidence="10" key="1">
    <citation type="submission" date="2017-08" db="EMBL/GenBank/DDBJ databases">
        <authorList>
            <person name="Varghese N."/>
            <person name="Submissions S."/>
        </authorList>
    </citation>
    <scope>NUCLEOTIDE SEQUENCE [LARGE SCALE GENOMIC DNA]</scope>
    <source>
        <strain evidence="10">JA234</strain>
    </source>
</reference>
<dbReference type="Gene3D" id="1.10.3470.10">
    <property type="entry name" value="ABC transporter involved in vitamin B12 uptake, BtuC"/>
    <property type="match status" value="1"/>
</dbReference>
<dbReference type="InterPro" id="IPR037294">
    <property type="entry name" value="ABC_BtuC-like"/>
</dbReference>
<dbReference type="PANTHER" id="PTHR30472:SF25">
    <property type="entry name" value="ABC TRANSPORTER PERMEASE PROTEIN MJ0876-RELATED"/>
    <property type="match status" value="1"/>
</dbReference>
<keyword evidence="3" id="KW-0813">Transport</keyword>
<evidence type="ECO:0000313" key="10">
    <source>
        <dbReference type="Proteomes" id="UP000219467"/>
    </source>
</evidence>
<dbReference type="GO" id="GO:0033214">
    <property type="term" value="P:siderophore-iron import into cell"/>
    <property type="evidence" value="ECO:0007669"/>
    <property type="project" value="TreeGrafter"/>
</dbReference>
<evidence type="ECO:0000256" key="1">
    <source>
        <dbReference type="ARBA" id="ARBA00004651"/>
    </source>
</evidence>
<dbReference type="InterPro" id="IPR000522">
    <property type="entry name" value="ABC_transptr_permease_BtuC"/>
</dbReference>
<dbReference type="RefSeq" id="WP_097030126.1">
    <property type="nucleotide sequence ID" value="NZ_OAOQ01000005.1"/>
</dbReference>
<dbReference type="GO" id="GO:0022857">
    <property type="term" value="F:transmembrane transporter activity"/>
    <property type="evidence" value="ECO:0007669"/>
    <property type="project" value="InterPro"/>
</dbReference>
<dbReference type="Proteomes" id="UP000219467">
    <property type="component" value="Unassembled WGS sequence"/>
</dbReference>
<evidence type="ECO:0000256" key="7">
    <source>
        <dbReference type="ARBA" id="ARBA00023136"/>
    </source>
</evidence>
<dbReference type="FunFam" id="1.10.3470.10:FF:000001">
    <property type="entry name" value="Vitamin B12 ABC transporter permease BtuC"/>
    <property type="match status" value="1"/>
</dbReference>
<feature type="transmembrane region" description="Helical" evidence="8">
    <location>
        <begin position="164"/>
        <end position="187"/>
    </location>
</feature>
<evidence type="ECO:0000256" key="5">
    <source>
        <dbReference type="ARBA" id="ARBA00022692"/>
    </source>
</evidence>
<comment type="subcellular location">
    <subcellularLocation>
        <location evidence="1">Cell membrane</location>
        <topology evidence="1">Multi-pass membrane protein</topology>
    </subcellularLocation>
</comment>
<dbReference type="PANTHER" id="PTHR30472">
    <property type="entry name" value="FERRIC ENTEROBACTIN TRANSPORT SYSTEM PERMEASE PROTEIN"/>
    <property type="match status" value="1"/>
</dbReference>
<evidence type="ECO:0000256" key="6">
    <source>
        <dbReference type="ARBA" id="ARBA00022989"/>
    </source>
</evidence>
<protein>
    <submittedName>
        <fullName evidence="9">Iron complex transport system permease protein</fullName>
    </submittedName>
</protein>
<dbReference type="EMBL" id="OAOQ01000005">
    <property type="protein sequence ID" value="SNX70123.1"/>
    <property type="molecule type" value="Genomic_DNA"/>
</dbReference>
<dbReference type="Pfam" id="PF01032">
    <property type="entry name" value="FecCD"/>
    <property type="match status" value="1"/>
</dbReference>
<evidence type="ECO:0000256" key="2">
    <source>
        <dbReference type="ARBA" id="ARBA00007935"/>
    </source>
</evidence>
<gene>
    <name evidence="9" type="ORF">SAMN05878503_10531</name>
</gene>
<dbReference type="OrthoDB" id="9811975at2"/>
<accession>A0A285CT31</accession>
<feature type="transmembrane region" description="Helical" evidence="8">
    <location>
        <begin position="106"/>
        <end position="124"/>
    </location>
</feature>
<dbReference type="SUPFAM" id="SSF81345">
    <property type="entry name" value="ABC transporter involved in vitamin B12 uptake, BtuC"/>
    <property type="match status" value="1"/>
</dbReference>